<dbReference type="EMBL" id="JANWTP010000086">
    <property type="protein sequence ID" value="MDC8639894.1"/>
    <property type="molecule type" value="Genomic_DNA"/>
</dbReference>
<protein>
    <submittedName>
        <fullName evidence="7">Tetratricopeptide repeat protein</fullName>
    </submittedName>
</protein>
<evidence type="ECO:0000256" key="2">
    <source>
        <dbReference type="ARBA" id="ARBA00022748"/>
    </source>
</evidence>
<keyword evidence="3 4" id="KW-0802">TPR repeat</keyword>
<dbReference type="PANTHER" id="PTHR47870">
    <property type="entry name" value="CYTOCHROME C-TYPE BIOGENESIS PROTEIN CCMH"/>
    <property type="match status" value="1"/>
</dbReference>
<keyword evidence="2" id="KW-0201">Cytochrome c-type biogenesis</keyword>
<evidence type="ECO:0000313" key="8">
    <source>
        <dbReference type="Proteomes" id="UP001140230"/>
    </source>
</evidence>
<evidence type="ECO:0000256" key="4">
    <source>
        <dbReference type="PROSITE-ProRule" id="PRU00339"/>
    </source>
</evidence>
<keyword evidence="1" id="KW-0677">Repeat</keyword>
<dbReference type="Proteomes" id="UP001140230">
    <property type="component" value="Unassembled WGS sequence"/>
</dbReference>
<evidence type="ECO:0000313" key="7">
    <source>
        <dbReference type="EMBL" id="MDC8639894.1"/>
    </source>
</evidence>
<keyword evidence="5" id="KW-0812">Transmembrane</keyword>
<feature type="transmembrane region" description="Helical" evidence="5">
    <location>
        <begin position="37"/>
        <end position="58"/>
    </location>
</feature>
<dbReference type="InterPro" id="IPR011990">
    <property type="entry name" value="TPR-like_helical_dom_sf"/>
</dbReference>
<accession>A0A9X4H618</accession>
<feature type="domain" description="Cytochrome c-type biogenesis protein H TPR" evidence="6">
    <location>
        <begin position="107"/>
        <end position="213"/>
    </location>
</feature>
<dbReference type="Gene3D" id="1.25.40.10">
    <property type="entry name" value="Tetratricopeptide repeat domain"/>
    <property type="match status" value="1"/>
</dbReference>
<evidence type="ECO:0000256" key="1">
    <source>
        <dbReference type="ARBA" id="ARBA00022737"/>
    </source>
</evidence>
<dbReference type="GO" id="GO:0005886">
    <property type="term" value="C:plasma membrane"/>
    <property type="evidence" value="ECO:0007669"/>
    <property type="project" value="TreeGrafter"/>
</dbReference>
<dbReference type="AlphaFoldDB" id="A0A9X4H618"/>
<dbReference type="PROSITE" id="PS50005">
    <property type="entry name" value="TPR"/>
    <property type="match status" value="1"/>
</dbReference>
<feature type="transmembrane region" description="Helical" evidence="5">
    <location>
        <begin position="6"/>
        <end position="25"/>
    </location>
</feature>
<dbReference type="SMART" id="SM00028">
    <property type="entry name" value="TPR"/>
    <property type="match status" value="1"/>
</dbReference>
<organism evidence="7 8">
    <name type="scientific">Xanthomonas hortorum pv. hederae</name>
    <dbReference type="NCBI Taxonomy" id="453603"/>
    <lineage>
        <taxon>Bacteria</taxon>
        <taxon>Pseudomonadati</taxon>
        <taxon>Pseudomonadota</taxon>
        <taxon>Gammaproteobacteria</taxon>
        <taxon>Lysobacterales</taxon>
        <taxon>Lysobacteraceae</taxon>
        <taxon>Xanthomonas</taxon>
    </lineage>
</organism>
<dbReference type="InterPro" id="IPR056413">
    <property type="entry name" value="TPR_CcmH_CycH"/>
</dbReference>
<reference evidence="7" key="2">
    <citation type="submission" date="2022-08" db="EMBL/GenBank/DDBJ databases">
        <authorList>
            <person name="Iruegas-Bocardo F."/>
            <person name="Weisberg A.J."/>
            <person name="Riutta E.R."/>
            <person name="Kilday K."/>
            <person name="Bonkowski J.C."/>
            <person name="Creswell T."/>
            <person name="Daughtrey M.L."/>
            <person name="Rane K."/>
            <person name="Grunwald N.J."/>
            <person name="Chang J.H."/>
            <person name="Putnam M.L."/>
        </authorList>
    </citation>
    <scope>NUCLEOTIDE SEQUENCE</scope>
    <source>
        <strain evidence="7">22-338</strain>
    </source>
</reference>
<sequence>MVMTGFYLISAALVVIALLLLLVPLLRRPTRHRSTRYALPIVLVLGLPIATAGLYRLVGAPDAIATRVYATPAQQTMQATPEATAAGSTQAQTPAISPAEEAQLQALDAWMQQAKAHEQENRSADARDAYAQALKLAPDNSAAIVGWIAADMGTRSDFAIDAASRTRLQQVIAREPDHQRALWLLGISDFQQQDYSAATEHWRHLHDLLDNGSAMQKAVAEKIAVAESLASARQAKRAARY</sequence>
<comment type="caution">
    <text evidence="7">The sequence shown here is derived from an EMBL/GenBank/DDBJ whole genome shotgun (WGS) entry which is preliminary data.</text>
</comment>
<evidence type="ECO:0000259" key="6">
    <source>
        <dbReference type="Pfam" id="PF23914"/>
    </source>
</evidence>
<dbReference type="RefSeq" id="WP_181110744.1">
    <property type="nucleotide sequence ID" value="NZ_CP168173.1"/>
</dbReference>
<proteinExistence type="predicted"/>
<reference evidence="7" key="1">
    <citation type="journal article" date="2022" name="Phytopathology">
        <title>Whole genome sequencing-based tracing of a 2022 introduction and outbreak of Xanthomonas hortorum pv. pelargonii.</title>
        <authorList>
            <person name="Iruegas Bocardo F."/>
            <person name="Weisberg A.J."/>
            <person name="Riutta E.R."/>
            <person name="Kilday K.B."/>
            <person name="Bonkowski J.C."/>
            <person name="Creswell T.C."/>
            <person name="Daughtrey M."/>
            <person name="Rane K.K."/>
            <person name="Grunwald N.J."/>
            <person name="Chang J.H."/>
            <person name="Putnam M."/>
        </authorList>
    </citation>
    <scope>NUCLEOTIDE SEQUENCE</scope>
    <source>
        <strain evidence="7">22-338</strain>
    </source>
</reference>
<feature type="repeat" description="TPR" evidence="4">
    <location>
        <begin position="107"/>
        <end position="140"/>
    </location>
</feature>
<gene>
    <name evidence="7" type="ORF">NY667_19315</name>
</gene>
<name>A0A9X4H618_9XANT</name>
<dbReference type="SUPFAM" id="SSF48452">
    <property type="entry name" value="TPR-like"/>
    <property type="match status" value="1"/>
</dbReference>
<dbReference type="PANTHER" id="PTHR47870:SF1">
    <property type="entry name" value="CYTOCHROME C-TYPE BIOGENESIS PROTEIN CCMH"/>
    <property type="match status" value="1"/>
</dbReference>
<keyword evidence="5" id="KW-0472">Membrane</keyword>
<dbReference type="InterPro" id="IPR019734">
    <property type="entry name" value="TPR_rpt"/>
</dbReference>
<keyword evidence="5" id="KW-1133">Transmembrane helix</keyword>
<dbReference type="Pfam" id="PF23914">
    <property type="entry name" value="TPR_CcmH_CycH"/>
    <property type="match status" value="1"/>
</dbReference>
<dbReference type="InterPro" id="IPR051263">
    <property type="entry name" value="C-type_cytochrome_biogenesis"/>
</dbReference>
<evidence type="ECO:0000256" key="5">
    <source>
        <dbReference type="SAM" id="Phobius"/>
    </source>
</evidence>
<evidence type="ECO:0000256" key="3">
    <source>
        <dbReference type="ARBA" id="ARBA00022803"/>
    </source>
</evidence>
<dbReference type="GO" id="GO:0017004">
    <property type="term" value="P:cytochrome complex assembly"/>
    <property type="evidence" value="ECO:0007669"/>
    <property type="project" value="UniProtKB-KW"/>
</dbReference>